<dbReference type="InterPro" id="IPR002559">
    <property type="entry name" value="Transposase_11"/>
</dbReference>
<keyword evidence="2" id="KW-0815">Transposition</keyword>
<protein>
    <recommendedName>
        <fullName evidence="6">Transposase IS4-like domain-containing protein</fullName>
    </recommendedName>
</protein>
<dbReference type="Pfam" id="PF01609">
    <property type="entry name" value="DDE_Tnp_1"/>
    <property type="match status" value="1"/>
</dbReference>
<keyword evidence="3" id="KW-0238">DNA-binding</keyword>
<evidence type="ECO:0000256" key="5">
    <source>
        <dbReference type="SAM" id="Phobius"/>
    </source>
</evidence>
<dbReference type="PANTHER" id="PTHR33258:SF1">
    <property type="entry name" value="TRANSPOSASE INSL FOR INSERTION SEQUENCE ELEMENT IS186A-RELATED"/>
    <property type="match status" value="1"/>
</dbReference>
<dbReference type="InterPro" id="IPR047952">
    <property type="entry name" value="Transpos_IS4"/>
</dbReference>
<dbReference type="SUPFAM" id="SSF53098">
    <property type="entry name" value="Ribonuclease H-like"/>
    <property type="match status" value="1"/>
</dbReference>
<dbReference type="EMBL" id="BEXT01000001">
    <property type="protein sequence ID" value="GBC61786.1"/>
    <property type="molecule type" value="Genomic_DNA"/>
</dbReference>
<dbReference type="GO" id="GO:0004803">
    <property type="term" value="F:transposase activity"/>
    <property type="evidence" value="ECO:0007669"/>
    <property type="project" value="InterPro"/>
</dbReference>
<dbReference type="GO" id="GO:0003677">
    <property type="term" value="F:DNA binding"/>
    <property type="evidence" value="ECO:0007669"/>
    <property type="project" value="UniProtKB-KW"/>
</dbReference>
<keyword evidence="8" id="KW-1185">Reference proteome</keyword>
<dbReference type="NCBIfam" id="NF033592">
    <property type="entry name" value="transpos_IS4_1"/>
    <property type="match status" value="1"/>
</dbReference>
<evidence type="ECO:0000313" key="8">
    <source>
        <dbReference type="Proteomes" id="UP000288096"/>
    </source>
</evidence>
<gene>
    <name evidence="7" type="ORF">DENIS_2748</name>
</gene>
<keyword evidence="5" id="KW-0472">Membrane</keyword>
<dbReference type="Proteomes" id="UP000288096">
    <property type="component" value="Unassembled WGS sequence"/>
</dbReference>
<organism evidence="7 8">
    <name type="scientific">Desulfonema ishimotonii</name>
    <dbReference type="NCBI Taxonomy" id="45657"/>
    <lineage>
        <taxon>Bacteria</taxon>
        <taxon>Pseudomonadati</taxon>
        <taxon>Thermodesulfobacteriota</taxon>
        <taxon>Desulfobacteria</taxon>
        <taxon>Desulfobacterales</taxon>
        <taxon>Desulfococcaceae</taxon>
        <taxon>Desulfonema</taxon>
    </lineage>
</organism>
<name>A0A401FXV9_9BACT</name>
<proteinExistence type="inferred from homology"/>
<dbReference type="PANTHER" id="PTHR33258">
    <property type="entry name" value="TRANSPOSASE INSL FOR INSERTION SEQUENCE ELEMENT IS186A-RELATED"/>
    <property type="match status" value="1"/>
</dbReference>
<comment type="similarity">
    <text evidence="1">Belongs to the transposase 11 family.</text>
</comment>
<evidence type="ECO:0000256" key="3">
    <source>
        <dbReference type="ARBA" id="ARBA00023125"/>
    </source>
</evidence>
<keyword evidence="5" id="KW-0812">Transmembrane</keyword>
<dbReference type="InterPro" id="IPR012337">
    <property type="entry name" value="RNaseH-like_sf"/>
</dbReference>
<keyword evidence="4" id="KW-0233">DNA recombination</keyword>
<sequence>MHDGHAEPLSPFKRIFLEDSTQCSLNEKLADEFRGSGGSASRSSVKINLICEFKNHTIQDISISSGNVPDQSAAEAILEHIRADDLILRDLGYFATDVLEGTRDREAFYLSRLPKGINIYLSDHKDAVPVNMPDLLNEKFPFRSETDSDVYIGENKMPCRLIAYRLPEEIVGLRRGKARRTAAKKGRTPSRDYLKWLGFGFYITNVARDIWSAEVIGTVYRLRWQVELIFKSWKSLLNIHILKGTRSERVKCLIYGRLIAVTVMTMCYGYAFRYAAERFRREVSIYKLFNWLKRNRRLFEAVHTESSDTLFNDMEKNIHRFCKQKRTRKTTLRLIEEQIGYLDSFSENEIGKMRTKYPFADITTLISDALSPFVIFTGVVFAGIIFFFRYLRQLEKNKIPLFNSQY</sequence>
<keyword evidence="5" id="KW-1133">Transmembrane helix</keyword>
<feature type="transmembrane region" description="Helical" evidence="5">
    <location>
        <begin position="369"/>
        <end position="391"/>
    </location>
</feature>
<evidence type="ECO:0000313" key="7">
    <source>
        <dbReference type="EMBL" id="GBC61786.1"/>
    </source>
</evidence>
<comment type="caution">
    <text evidence="7">The sequence shown here is derived from an EMBL/GenBank/DDBJ whole genome shotgun (WGS) entry which is preliminary data.</text>
</comment>
<feature type="transmembrane region" description="Helical" evidence="5">
    <location>
        <begin position="252"/>
        <end position="271"/>
    </location>
</feature>
<accession>A0A401FXV9</accession>
<dbReference type="AlphaFoldDB" id="A0A401FXV9"/>
<evidence type="ECO:0000256" key="4">
    <source>
        <dbReference type="ARBA" id="ARBA00023172"/>
    </source>
</evidence>
<dbReference type="GO" id="GO:0006313">
    <property type="term" value="P:DNA transposition"/>
    <property type="evidence" value="ECO:0007669"/>
    <property type="project" value="InterPro"/>
</dbReference>
<reference evidence="8" key="1">
    <citation type="submission" date="2017-11" db="EMBL/GenBank/DDBJ databases">
        <authorList>
            <person name="Watanabe M."/>
            <person name="Kojima H."/>
        </authorList>
    </citation>
    <scope>NUCLEOTIDE SEQUENCE [LARGE SCALE GENOMIC DNA]</scope>
    <source>
        <strain evidence="8">Tokyo 01</strain>
    </source>
</reference>
<evidence type="ECO:0000256" key="2">
    <source>
        <dbReference type="ARBA" id="ARBA00022578"/>
    </source>
</evidence>
<feature type="domain" description="Transposase IS4-like" evidence="6">
    <location>
        <begin position="12"/>
        <end position="261"/>
    </location>
</feature>
<evidence type="ECO:0000256" key="1">
    <source>
        <dbReference type="ARBA" id="ARBA00010075"/>
    </source>
</evidence>
<evidence type="ECO:0000259" key="6">
    <source>
        <dbReference type="Pfam" id="PF01609"/>
    </source>
</evidence>
<reference evidence="8" key="2">
    <citation type="submission" date="2019-01" db="EMBL/GenBank/DDBJ databases">
        <title>Genome sequence of Desulfonema ishimotonii strain Tokyo 01.</title>
        <authorList>
            <person name="Fukui M."/>
        </authorList>
    </citation>
    <scope>NUCLEOTIDE SEQUENCE [LARGE SCALE GENOMIC DNA]</scope>
    <source>
        <strain evidence="8">Tokyo 01</strain>
    </source>
</reference>